<evidence type="ECO:0000256" key="1">
    <source>
        <dbReference type="SAM" id="MobiDB-lite"/>
    </source>
</evidence>
<keyword evidence="2" id="KW-0732">Signal</keyword>
<feature type="compositionally biased region" description="Basic residues" evidence="1">
    <location>
        <begin position="43"/>
        <end position="66"/>
    </location>
</feature>
<protein>
    <recommendedName>
        <fullName evidence="5">Pentapeptide MXKDX repeat protein</fullName>
    </recommendedName>
</protein>
<feature type="region of interest" description="Disordered" evidence="1">
    <location>
        <begin position="22"/>
        <end position="66"/>
    </location>
</feature>
<feature type="chain" id="PRO_5025019603" description="Pentapeptide MXKDX repeat protein" evidence="2">
    <location>
        <begin position="22"/>
        <end position="66"/>
    </location>
</feature>
<comment type="caution">
    <text evidence="3">The sequence shown here is derived from an EMBL/GenBank/DDBJ whole genome shotgun (WGS) entry which is preliminary data.</text>
</comment>
<evidence type="ECO:0000313" key="4">
    <source>
        <dbReference type="Proteomes" id="UP000326344"/>
    </source>
</evidence>
<organism evidence="3 4">
    <name type="scientific">Larkinella humicola</name>
    <dbReference type="NCBI Taxonomy" id="2607654"/>
    <lineage>
        <taxon>Bacteria</taxon>
        <taxon>Pseudomonadati</taxon>
        <taxon>Bacteroidota</taxon>
        <taxon>Cytophagia</taxon>
        <taxon>Cytophagales</taxon>
        <taxon>Spirosomataceae</taxon>
        <taxon>Larkinella</taxon>
    </lineage>
</organism>
<feature type="compositionally biased region" description="Low complexity" evidence="1">
    <location>
        <begin position="22"/>
        <end position="41"/>
    </location>
</feature>
<dbReference type="AlphaFoldDB" id="A0A5N1J9J0"/>
<dbReference type="EMBL" id="VTWS01000006">
    <property type="protein sequence ID" value="KAA9349095.1"/>
    <property type="molecule type" value="Genomic_DNA"/>
</dbReference>
<proteinExistence type="predicted"/>
<accession>A0A5N1J9J0</accession>
<evidence type="ECO:0000256" key="2">
    <source>
        <dbReference type="SAM" id="SignalP"/>
    </source>
</evidence>
<evidence type="ECO:0000313" key="3">
    <source>
        <dbReference type="EMBL" id="KAA9349095.1"/>
    </source>
</evidence>
<sequence>MKKILMIALCAALLAEPLAFAQEKPAKTSSSTSTTATKGSKMQGKHGKHQVMVKKTTVKKTEKKSK</sequence>
<name>A0A5N1J9J0_9BACT</name>
<feature type="signal peptide" evidence="2">
    <location>
        <begin position="1"/>
        <end position="21"/>
    </location>
</feature>
<dbReference type="Proteomes" id="UP000326344">
    <property type="component" value="Unassembled WGS sequence"/>
</dbReference>
<keyword evidence="4" id="KW-1185">Reference proteome</keyword>
<gene>
    <name evidence="3" type="ORF">F0P93_22095</name>
</gene>
<evidence type="ECO:0008006" key="5">
    <source>
        <dbReference type="Google" id="ProtNLM"/>
    </source>
</evidence>
<reference evidence="3 4" key="1">
    <citation type="submission" date="2019-09" db="EMBL/GenBank/DDBJ databases">
        <title>Genome Sequence of Larkinella sp MA1.</title>
        <authorList>
            <person name="Srinivasan S."/>
        </authorList>
    </citation>
    <scope>NUCLEOTIDE SEQUENCE [LARGE SCALE GENOMIC DNA]</scope>
    <source>
        <strain evidence="3 4">MA1</strain>
    </source>
</reference>
<dbReference type="RefSeq" id="WP_150879917.1">
    <property type="nucleotide sequence ID" value="NZ_VTWS01000006.1"/>
</dbReference>